<sequence>MTTPQLRFRQQAFQIVAAVNLLLFLLSLVFAMVYGSWLSALVIGLPALVVPYFLYQLLGDQLLARLSYGVSFMLFAALHIHQSVGLTEIHFGIFVLLAILFAFRDQWVIIVAALVIAVHHLLFMWLQQQNMGVYLLPEQYNRLSIVMIHAAYVVVEAAVLVVMCRQALREAQVGQALFDATDALLNNEGQIVLNQRAQALDSRVIAGFNKVLNSLQQTLQTLNQSVTELDQQSDQLELDGQQLAAGMQQKLREVERIAAATEQMSYSIADLHQIAQQVAAAAGSAEQAALSGQQAVSATIGSVQQLARQLSQTGEKVNEMALATTDIRKVLDVIQAIAEQTNLLALNAAIEAARAGEQGRGFAVVADEVRTLASRTQASTGEIKQIIERLVSNSRQSVEVVQQSVAQLEDTSQHASQSNQLLGSILTEARQVASSAATMSSALQQQNSASNEVAFSSQQLKTMAQQQSLQSEAVATSAGQLAKLATLLKRETLKFIV</sequence>
<feature type="transmembrane region" description="Helical" evidence="6">
    <location>
        <begin position="108"/>
        <end position="126"/>
    </location>
</feature>
<comment type="caution">
    <text evidence="8">The sequence shown here is derived from an EMBL/GenBank/DDBJ whole genome shotgun (WGS) entry which is preliminary data.</text>
</comment>
<dbReference type="PROSITE" id="PS50111">
    <property type="entry name" value="CHEMOTAXIS_TRANSDUC_2"/>
    <property type="match status" value="1"/>
</dbReference>
<feature type="transmembrane region" description="Helical" evidence="6">
    <location>
        <begin position="12"/>
        <end position="31"/>
    </location>
</feature>
<feature type="transmembrane region" description="Helical" evidence="6">
    <location>
        <begin position="86"/>
        <end position="103"/>
    </location>
</feature>
<evidence type="ECO:0000256" key="2">
    <source>
        <dbReference type="ARBA" id="ARBA00023224"/>
    </source>
</evidence>
<evidence type="ECO:0000256" key="3">
    <source>
        <dbReference type="ARBA" id="ARBA00029447"/>
    </source>
</evidence>
<dbReference type="AlphaFoldDB" id="I9P5Z5"/>
<comment type="similarity">
    <text evidence="3">Belongs to the methyl-accepting chemotaxis (MCP) protein family.</text>
</comment>
<feature type="transmembrane region" description="Helical" evidence="6">
    <location>
        <begin position="62"/>
        <end position="80"/>
    </location>
</feature>
<feature type="transmembrane region" description="Helical" evidence="6">
    <location>
        <begin position="146"/>
        <end position="164"/>
    </location>
</feature>
<dbReference type="GO" id="GO:0016020">
    <property type="term" value="C:membrane"/>
    <property type="evidence" value="ECO:0007669"/>
    <property type="project" value="UniProtKB-SubCell"/>
</dbReference>
<comment type="subcellular location">
    <subcellularLocation>
        <location evidence="1">Membrane</location>
    </subcellularLocation>
</comment>
<organism evidence="8 9">
    <name type="scientific">Alishewanella agri BL06</name>
    <dbReference type="NCBI Taxonomy" id="1195246"/>
    <lineage>
        <taxon>Bacteria</taxon>
        <taxon>Pseudomonadati</taxon>
        <taxon>Pseudomonadota</taxon>
        <taxon>Gammaproteobacteria</taxon>
        <taxon>Alteromonadales</taxon>
        <taxon>Alteromonadaceae</taxon>
        <taxon>Alishewanella</taxon>
    </lineage>
</organism>
<dbReference type="RefSeq" id="WP_008983222.1">
    <property type="nucleotide sequence ID" value="NZ_AKKU01000001.1"/>
</dbReference>
<keyword evidence="9" id="KW-1185">Reference proteome</keyword>
<reference evidence="8 9" key="1">
    <citation type="journal article" date="2012" name="J. Bacteriol.">
        <title>Genome Sequence of Pectin-Degrading Alishewanella agri, Isolated from Landfill Soil.</title>
        <authorList>
            <person name="Kim J."/>
            <person name="Jung J."/>
            <person name="Sung J.S."/>
            <person name="Chun J."/>
            <person name="Park W."/>
        </authorList>
    </citation>
    <scope>NUCLEOTIDE SEQUENCE [LARGE SCALE GENOMIC DNA]</scope>
    <source>
        <strain evidence="8 9">BL06</strain>
    </source>
</reference>
<dbReference type="eggNOG" id="COG0840">
    <property type="taxonomic scope" value="Bacteria"/>
</dbReference>
<feature type="transmembrane region" description="Helical" evidence="6">
    <location>
        <begin position="37"/>
        <end position="55"/>
    </location>
</feature>
<keyword evidence="5" id="KW-0175">Coiled coil</keyword>
<keyword evidence="6" id="KW-1133">Transmembrane helix</keyword>
<feature type="coiled-coil region" evidence="5">
    <location>
        <begin position="212"/>
        <end position="264"/>
    </location>
</feature>
<dbReference type="EMBL" id="AKKU01000001">
    <property type="protein sequence ID" value="EIW90452.1"/>
    <property type="molecule type" value="Genomic_DNA"/>
</dbReference>
<dbReference type="Proteomes" id="UP000035062">
    <property type="component" value="Unassembled WGS sequence"/>
</dbReference>
<keyword evidence="2 4" id="KW-0807">Transducer</keyword>
<protein>
    <submittedName>
        <fullName evidence="8">Methyl-accepting chemotaxis protein</fullName>
    </submittedName>
</protein>
<feature type="domain" description="Methyl-accepting transducer" evidence="7">
    <location>
        <begin position="225"/>
        <end position="461"/>
    </location>
</feature>
<dbReference type="SMART" id="SM00283">
    <property type="entry name" value="MA"/>
    <property type="match status" value="1"/>
</dbReference>
<gene>
    <name evidence="8" type="ORF">AGRI_01240</name>
</gene>
<evidence type="ECO:0000256" key="6">
    <source>
        <dbReference type="SAM" id="Phobius"/>
    </source>
</evidence>
<evidence type="ECO:0000256" key="4">
    <source>
        <dbReference type="PROSITE-ProRule" id="PRU00284"/>
    </source>
</evidence>
<name>I9P5Z5_9ALTE</name>
<dbReference type="Gene3D" id="1.10.287.950">
    <property type="entry name" value="Methyl-accepting chemotaxis protein"/>
    <property type="match status" value="1"/>
</dbReference>
<dbReference type="InterPro" id="IPR004089">
    <property type="entry name" value="MCPsignal_dom"/>
</dbReference>
<evidence type="ECO:0000313" key="9">
    <source>
        <dbReference type="Proteomes" id="UP000035062"/>
    </source>
</evidence>
<evidence type="ECO:0000313" key="8">
    <source>
        <dbReference type="EMBL" id="EIW90452.1"/>
    </source>
</evidence>
<dbReference type="Pfam" id="PF00015">
    <property type="entry name" value="MCPsignal"/>
    <property type="match status" value="1"/>
</dbReference>
<keyword evidence="6" id="KW-0472">Membrane</keyword>
<dbReference type="SUPFAM" id="SSF58104">
    <property type="entry name" value="Methyl-accepting chemotaxis protein (MCP) signaling domain"/>
    <property type="match status" value="1"/>
</dbReference>
<proteinExistence type="inferred from homology"/>
<dbReference type="GO" id="GO:0006935">
    <property type="term" value="P:chemotaxis"/>
    <property type="evidence" value="ECO:0007669"/>
    <property type="project" value="UniProtKB-ARBA"/>
</dbReference>
<dbReference type="PANTHER" id="PTHR32089:SF112">
    <property type="entry name" value="LYSOZYME-LIKE PROTEIN-RELATED"/>
    <property type="match status" value="1"/>
</dbReference>
<dbReference type="STRING" id="1195246.AGRI_01240"/>
<dbReference type="FunFam" id="1.10.287.950:FF:000001">
    <property type="entry name" value="Methyl-accepting chemotaxis sensory transducer"/>
    <property type="match status" value="1"/>
</dbReference>
<keyword evidence="6" id="KW-0812">Transmembrane</keyword>
<dbReference type="GO" id="GO:0007165">
    <property type="term" value="P:signal transduction"/>
    <property type="evidence" value="ECO:0007669"/>
    <property type="project" value="UniProtKB-KW"/>
</dbReference>
<evidence type="ECO:0000256" key="5">
    <source>
        <dbReference type="SAM" id="Coils"/>
    </source>
</evidence>
<dbReference type="PATRIC" id="fig|1195246.3.peg.253"/>
<evidence type="ECO:0000259" key="7">
    <source>
        <dbReference type="PROSITE" id="PS50111"/>
    </source>
</evidence>
<accession>I9P5Z5</accession>
<evidence type="ECO:0000256" key="1">
    <source>
        <dbReference type="ARBA" id="ARBA00004370"/>
    </source>
</evidence>
<dbReference type="PANTHER" id="PTHR32089">
    <property type="entry name" value="METHYL-ACCEPTING CHEMOTAXIS PROTEIN MCPB"/>
    <property type="match status" value="1"/>
</dbReference>